<dbReference type="Gene3D" id="2.130.10.10">
    <property type="entry name" value="YVTN repeat-like/Quinoprotein amine dehydrogenase"/>
    <property type="match status" value="1"/>
</dbReference>
<evidence type="ECO:0000256" key="15">
    <source>
        <dbReference type="ARBA" id="ARBA00023242"/>
    </source>
</evidence>
<sequence>MPESQGKSKCVEFRIPVPDVVSVAEFAPYEQASQLLAVGTNSRVCVYTCRFKDEEEDVEDFDYKLICDFENGSRVTTVAWSPKSTMNTVPRILKFAVAGSDKQIKIFSTDMKGNDSDKIIKGHNGYINSLVFDPMGGEQLASTGDDMTCRLWSPEGDQALCFILGAPGMSVCWHPEEPMKILVGLKNGVIKLFSLTGQQQIMSFDCGGQVPLKEVDWCQGNSLLIGAAAGPDWFVFDTSVASHCIDKRQGHNEGVRHIRWCKCKDNLVATVGRPDGQIKVYNTKQQQVSLTVTQQVAYGMSWHLILPILAVGGDQKVHLYMLDAV</sequence>
<reference evidence="23" key="3">
    <citation type="submission" date="2023-05" db="EMBL/GenBank/DDBJ databases">
        <authorList>
            <person name="Smith C.H."/>
        </authorList>
    </citation>
    <scope>NUCLEOTIDE SEQUENCE</scope>
    <source>
        <strain evidence="23">CHS0354</strain>
        <tissue evidence="23">Mantle</tissue>
    </source>
</reference>
<comment type="subcellular location">
    <subcellularLocation>
        <location evidence="2">Chromosome</location>
        <location evidence="2">Centromere</location>
        <location evidence="2">Kinetochore</location>
    </subcellularLocation>
    <subcellularLocation>
        <location evidence="1">Nucleus</location>
        <location evidence="1">Nuclear pore complex</location>
    </subcellularLocation>
</comment>
<comment type="function">
    <text evidence="18">Component of the Nup107-160 subcomplex of the nuclear pore complex (NPC). The Nup107-160 subcomplex is required for the assembly of a functional NPC. The Nup107-160 subcomplex is also required for normal kinetochore microtubule attachment, mitotic progression and chromosome segregation.</text>
</comment>
<dbReference type="FunFam" id="2.130.10.10:FF:000168">
    <property type="entry name" value="Nucleoporin Nup37"/>
    <property type="match status" value="1"/>
</dbReference>
<keyword evidence="5 22" id="KW-0853">WD repeat</keyword>
<dbReference type="PROSITE" id="PS50082">
    <property type="entry name" value="WD_REPEATS_2"/>
    <property type="match status" value="1"/>
</dbReference>
<evidence type="ECO:0000256" key="2">
    <source>
        <dbReference type="ARBA" id="ARBA00004629"/>
    </source>
</evidence>
<evidence type="ECO:0000256" key="13">
    <source>
        <dbReference type="ARBA" id="ARBA00023010"/>
    </source>
</evidence>
<dbReference type="PANTHER" id="PTHR22806">
    <property type="entry name" value="NUCLEOPORIN NUP37 P37 -RELATED"/>
    <property type="match status" value="1"/>
</dbReference>
<dbReference type="InterPro" id="IPR001680">
    <property type="entry name" value="WD40_rpt"/>
</dbReference>
<accession>A0AAE0SJD8</accession>
<dbReference type="InterPro" id="IPR015943">
    <property type="entry name" value="WD40/YVTN_repeat-like_dom_sf"/>
</dbReference>
<keyword evidence="15" id="KW-0539">Nucleus</keyword>
<protein>
    <recommendedName>
        <fullName evidence="20">Nucleoporin Nup37</fullName>
    </recommendedName>
    <alternativeName>
        <fullName evidence="21">Nup107-160 subcomplex subunit Nup37</fullName>
    </alternativeName>
</protein>
<keyword evidence="13" id="KW-0811">Translocation</keyword>
<evidence type="ECO:0000256" key="1">
    <source>
        <dbReference type="ARBA" id="ARBA00004567"/>
    </source>
</evidence>
<evidence type="ECO:0000256" key="11">
    <source>
        <dbReference type="ARBA" id="ARBA00022838"/>
    </source>
</evidence>
<reference evidence="23" key="2">
    <citation type="journal article" date="2021" name="Genome Biol. Evol.">
        <title>Developing a high-quality reference genome for a parasitic bivalve with doubly uniparental inheritance (Bivalvia: Unionida).</title>
        <authorList>
            <person name="Smith C.H."/>
        </authorList>
    </citation>
    <scope>NUCLEOTIDE SEQUENCE</scope>
    <source>
        <strain evidence="23">CHS0354</strain>
        <tissue evidence="23">Mantle</tissue>
    </source>
</reference>
<dbReference type="InterPro" id="IPR037626">
    <property type="entry name" value="NUP37"/>
</dbReference>
<evidence type="ECO:0000256" key="21">
    <source>
        <dbReference type="ARBA" id="ARBA00076652"/>
    </source>
</evidence>
<keyword evidence="10" id="KW-0159">Chromosome partition</keyword>
<evidence type="ECO:0000256" key="6">
    <source>
        <dbReference type="ARBA" id="ARBA00022618"/>
    </source>
</evidence>
<dbReference type="GO" id="GO:0051028">
    <property type="term" value="P:mRNA transport"/>
    <property type="evidence" value="ECO:0007669"/>
    <property type="project" value="UniProtKB-KW"/>
</dbReference>
<dbReference type="EMBL" id="JAEAOA010002224">
    <property type="protein sequence ID" value="KAK3593076.1"/>
    <property type="molecule type" value="Genomic_DNA"/>
</dbReference>
<dbReference type="PANTHER" id="PTHR22806:SF0">
    <property type="entry name" value="NUCLEOPORIN NUP37"/>
    <property type="match status" value="1"/>
</dbReference>
<evidence type="ECO:0000313" key="24">
    <source>
        <dbReference type="Proteomes" id="UP001195483"/>
    </source>
</evidence>
<evidence type="ECO:0000256" key="3">
    <source>
        <dbReference type="ARBA" id="ARBA00022448"/>
    </source>
</evidence>
<gene>
    <name evidence="23" type="ORF">CHS0354_038101</name>
</gene>
<dbReference type="GO" id="GO:0015031">
    <property type="term" value="P:protein transport"/>
    <property type="evidence" value="ECO:0007669"/>
    <property type="project" value="UniProtKB-KW"/>
</dbReference>
<evidence type="ECO:0000256" key="10">
    <source>
        <dbReference type="ARBA" id="ARBA00022829"/>
    </source>
</evidence>
<keyword evidence="16" id="KW-0131">Cell cycle</keyword>
<dbReference type="GO" id="GO:0007059">
    <property type="term" value="P:chromosome segregation"/>
    <property type="evidence" value="ECO:0007669"/>
    <property type="project" value="UniProtKB-KW"/>
</dbReference>
<keyword evidence="12" id="KW-0653">Protein transport</keyword>
<evidence type="ECO:0000256" key="7">
    <source>
        <dbReference type="ARBA" id="ARBA00022737"/>
    </source>
</evidence>
<evidence type="ECO:0000256" key="18">
    <source>
        <dbReference type="ARBA" id="ARBA00053706"/>
    </source>
</evidence>
<evidence type="ECO:0000256" key="8">
    <source>
        <dbReference type="ARBA" id="ARBA00022776"/>
    </source>
</evidence>
<dbReference type="Pfam" id="PF00400">
    <property type="entry name" value="WD40"/>
    <property type="match status" value="3"/>
</dbReference>
<evidence type="ECO:0000256" key="4">
    <source>
        <dbReference type="ARBA" id="ARBA00022454"/>
    </source>
</evidence>
<comment type="subunit">
    <text evidence="19">Component of the Nup107-160 subcomplex of the nuclear pore complex (NPC). The Nup107-160 subcomplex includes NUP160, NUP133, NUP107, NUP98, NUP85, NUP43, NUP37, SEH1 and SEC13.</text>
</comment>
<keyword evidence="17" id="KW-0137">Centromere</keyword>
<dbReference type="GO" id="GO:0000776">
    <property type="term" value="C:kinetochore"/>
    <property type="evidence" value="ECO:0007669"/>
    <property type="project" value="UniProtKB-KW"/>
</dbReference>
<keyword evidence="14" id="KW-0906">Nuclear pore complex</keyword>
<proteinExistence type="predicted"/>
<evidence type="ECO:0000256" key="19">
    <source>
        <dbReference type="ARBA" id="ARBA00062724"/>
    </source>
</evidence>
<dbReference type="SUPFAM" id="SSF50978">
    <property type="entry name" value="WD40 repeat-like"/>
    <property type="match status" value="1"/>
</dbReference>
<evidence type="ECO:0000256" key="9">
    <source>
        <dbReference type="ARBA" id="ARBA00022816"/>
    </source>
</evidence>
<keyword evidence="8" id="KW-0498">Mitosis</keyword>
<dbReference type="AlphaFoldDB" id="A0AAE0SJD8"/>
<keyword evidence="24" id="KW-1185">Reference proteome</keyword>
<dbReference type="Proteomes" id="UP001195483">
    <property type="component" value="Unassembled WGS sequence"/>
</dbReference>
<keyword evidence="7" id="KW-0677">Repeat</keyword>
<evidence type="ECO:0000256" key="16">
    <source>
        <dbReference type="ARBA" id="ARBA00023306"/>
    </source>
</evidence>
<evidence type="ECO:0000256" key="20">
    <source>
        <dbReference type="ARBA" id="ARBA00068271"/>
    </source>
</evidence>
<reference evidence="23" key="1">
    <citation type="journal article" date="2021" name="Genome Biol. Evol.">
        <title>A High-Quality Reference Genome for a Parasitic Bivalve with Doubly Uniparental Inheritance (Bivalvia: Unionida).</title>
        <authorList>
            <person name="Smith C.H."/>
        </authorList>
    </citation>
    <scope>NUCLEOTIDE SEQUENCE</scope>
    <source>
        <strain evidence="23">CHS0354</strain>
    </source>
</reference>
<keyword evidence="3" id="KW-0813">Transport</keyword>
<dbReference type="PROSITE" id="PS50294">
    <property type="entry name" value="WD_REPEATS_REGION"/>
    <property type="match status" value="1"/>
</dbReference>
<keyword evidence="11" id="KW-0995">Kinetochore</keyword>
<evidence type="ECO:0000256" key="17">
    <source>
        <dbReference type="ARBA" id="ARBA00023328"/>
    </source>
</evidence>
<name>A0AAE0SJD8_9BIVA</name>
<evidence type="ECO:0000313" key="23">
    <source>
        <dbReference type="EMBL" id="KAK3593076.1"/>
    </source>
</evidence>
<dbReference type="GO" id="GO:0031080">
    <property type="term" value="C:nuclear pore outer ring"/>
    <property type="evidence" value="ECO:0007669"/>
    <property type="project" value="InterPro"/>
</dbReference>
<feature type="repeat" description="WD" evidence="22">
    <location>
        <begin position="120"/>
        <end position="153"/>
    </location>
</feature>
<keyword evidence="6" id="KW-0132">Cell division</keyword>
<evidence type="ECO:0000256" key="22">
    <source>
        <dbReference type="PROSITE-ProRule" id="PRU00221"/>
    </source>
</evidence>
<evidence type="ECO:0000256" key="14">
    <source>
        <dbReference type="ARBA" id="ARBA00023132"/>
    </source>
</evidence>
<keyword evidence="4" id="KW-0158">Chromosome</keyword>
<dbReference type="GO" id="GO:0051301">
    <property type="term" value="P:cell division"/>
    <property type="evidence" value="ECO:0007669"/>
    <property type="project" value="UniProtKB-KW"/>
</dbReference>
<organism evidence="23 24">
    <name type="scientific">Potamilus streckersoni</name>
    <dbReference type="NCBI Taxonomy" id="2493646"/>
    <lineage>
        <taxon>Eukaryota</taxon>
        <taxon>Metazoa</taxon>
        <taxon>Spiralia</taxon>
        <taxon>Lophotrochozoa</taxon>
        <taxon>Mollusca</taxon>
        <taxon>Bivalvia</taxon>
        <taxon>Autobranchia</taxon>
        <taxon>Heteroconchia</taxon>
        <taxon>Palaeoheterodonta</taxon>
        <taxon>Unionida</taxon>
        <taxon>Unionoidea</taxon>
        <taxon>Unionidae</taxon>
        <taxon>Ambleminae</taxon>
        <taxon>Lampsilini</taxon>
        <taxon>Potamilus</taxon>
    </lineage>
</organism>
<evidence type="ECO:0000256" key="12">
    <source>
        <dbReference type="ARBA" id="ARBA00022927"/>
    </source>
</evidence>
<evidence type="ECO:0000256" key="5">
    <source>
        <dbReference type="ARBA" id="ARBA00022574"/>
    </source>
</evidence>
<dbReference type="InterPro" id="IPR036322">
    <property type="entry name" value="WD40_repeat_dom_sf"/>
</dbReference>
<keyword evidence="9" id="KW-0509">mRNA transport</keyword>
<comment type="caution">
    <text evidence="23">The sequence shown here is derived from an EMBL/GenBank/DDBJ whole genome shotgun (WGS) entry which is preliminary data.</text>
</comment>
<dbReference type="SMART" id="SM00320">
    <property type="entry name" value="WD40"/>
    <property type="match status" value="5"/>
</dbReference>